<dbReference type="Proteomes" id="UP000762676">
    <property type="component" value="Unassembled WGS sequence"/>
</dbReference>
<accession>A0AAV4J0C0</accession>
<name>A0AAV4J0C0_9GAST</name>
<proteinExistence type="predicted"/>
<evidence type="ECO:0000256" key="1">
    <source>
        <dbReference type="SAM" id="MobiDB-lite"/>
    </source>
</evidence>
<organism evidence="2 3">
    <name type="scientific">Elysia marginata</name>
    <dbReference type="NCBI Taxonomy" id="1093978"/>
    <lineage>
        <taxon>Eukaryota</taxon>
        <taxon>Metazoa</taxon>
        <taxon>Spiralia</taxon>
        <taxon>Lophotrochozoa</taxon>
        <taxon>Mollusca</taxon>
        <taxon>Gastropoda</taxon>
        <taxon>Heterobranchia</taxon>
        <taxon>Euthyneura</taxon>
        <taxon>Panpulmonata</taxon>
        <taxon>Sacoglossa</taxon>
        <taxon>Placobranchoidea</taxon>
        <taxon>Plakobranchidae</taxon>
        <taxon>Elysia</taxon>
    </lineage>
</organism>
<sequence>MSKKKKKKMMMKNKKKKKKEEEEEEEEEEDKKKKKKRKADGEDAEKERDYRERDFTFYPPRCSPLRVYSTVSSTRKICGTCSIKSGRPASTVHAVFARASFNPIRYRHSPNLDKNQPHPDL</sequence>
<protein>
    <submittedName>
        <fullName evidence="2">Uncharacterized protein</fullName>
    </submittedName>
</protein>
<dbReference type="EMBL" id="BMAT01009888">
    <property type="protein sequence ID" value="GFS15796.1"/>
    <property type="molecule type" value="Genomic_DNA"/>
</dbReference>
<comment type="caution">
    <text evidence="2">The sequence shown here is derived from an EMBL/GenBank/DDBJ whole genome shotgun (WGS) entry which is preliminary data.</text>
</comment>
<gene>
    <name evidence="2" type="ORF">ElyMa_004941900</name>
</gene>
<feature type="compositionally biased region" description="Basic and acidic residues" evidence="1">
    <location>
        <begin position="39"/>
        <end position="51"/>
    </location>
</feature>
<keyword evidence="3" id="KW-1185">Reference proteome</keyword>
<evidence type="ECO:0000313" key="3">
    <source>
        <dbReference type="Proteomes" id="UP000762676"/>
    </source>
</evidence>
<evidence type="ECO:0000313" key="2">
    <source>
        <dbReference type="EMBL" id="GFS15796.1"/>
    </source>
</evidence>
<feature type="compositionally biased region" description="Basic residues" evidence="1">
    <location>
        <begin position="1"/>
        <end position="18"/>
    </location>
</feature>
<feature type="region of interest" description="Disordered" evidence="1">
    <location>
        <begin position="1"/>
        <end position="51"/>
    </location>
</feature>
<dbReference type="AlphaFoldDB" id="A0AAV4J0C0"/>
<reference evidence="2 3" key="1">
    <citation type="journal article" date="2021" name="Elife">
        <title>Chloroplast acquisition without the gene transfer in kleptoplastic sea slugs, Plakobranchus ocellatus.</title>
        <authorList>
            <person name="Maeda T."/>
            <person name="Takahashi S."/>
            <person name="Yoshida T."/>
            <person name="Shimamura S."/>
            <person name="Takaki Y."/>
            <person name="Nagai Y."/>
            <person name="Toyoda A."/>
            <person name="Suzuki Y."/>
            <person name="Arimoto A."/>
            <person name="Ishii H."/>
            <person name="Satoh N."/>
            <person name="Nishiyama T."/>
            <person name="Hasebe M."/>
            <person name="Maruyama T."/>
            <person name="Minagawa J."/>
            <person name="Obokata J."/>
            <person name="Shigenobu S."/>
        </authorList>
    </citation>
    <scope>NUCLEOTIDE SEQUENCE [LARGE SCALE GENOMIC DNA]</scope>
</reference>